<keyword evidence="7" id="KW-0456">Lyase</keyword>
<reference evidence="12" key="1">
    <citation type="submission" date="2017-01" db="EMBL/GenBank/DDBJ databases">
        <authorList>
            <person name="Varghese N."/>
            <person name="Submissions S."/>
        </authorList>
    </citation>
    <scope>NUCLEOTIDE SEQUENCE [LARGE SCALE GENOMIC DNA]</scope>
    <source>
        <strain evidence="12">DSM 21054</strain>
    </source>
</reference>
<dbReference type="Proteomes" id="UP000186917">
    <property type="component" value="Unassembled WGS sequence"/>
</dbReference>
<gene>
    <name evidence="11" type="ORF">SAMN05421788_101640</name>
</gene>
<dbReference type="SUPFAM" id="SSF81624">
    <property type="entry name" value="N-terminal domain of MutM-like DNA repair proteins"/>
    <property type="match status" value="1"/>
</dbReference>
<dbReference type="Gene3D" id="3.20.190.10">
    <property type="entry name" value="MutM-like, N-terminal"/>
    <property type="match status" value="1"/>
</dbReference>
<proteinExistence type="inferred from homology"/>
<evidence type="ECO:0000313" key="12">
    <source>
        <dbReference type="Proteomes" id="UP000186917"/>
    </source>
</evidence>
<evidence type="ECO:0000313" key="11">
    <source>
        <dbReference type="EMBL" id="SIS68812.1"/>
    </source>
</evidence>
<keyword evidence="5" id="KW-0238">DNA-binding</keyword>
<keyword evidence="11" id="KW-0540">Nuclease</keyword>
<dbReference type="GO" id="GO:0016829">
    <property type="term" value="F:lyase activity"/>
    <property type="evidence" value="ECO:0007669"/>
    <property type="project" value="UniProtKB-KW"/>
</dbReference>
<dbReference type="GO" id="GO:0006284">
    <property type="term" value="P:base-excision repair"/>
    <property type="evidence" value="ECO:0007669"/>
    <property type="project" value="InterPro"/>
</dbReference>
<dbReference type="KEGG" id="fln:FLA_5247"/>
<evidence type="ECO:0000256" key="8">
    <source>
        <dbReference type="ARBA" id="ARBA00023268"/>
    </source>
</evidence>
<dbReference type="GO" id="GO:0008270">
    <property type="term" value="F:zinc ion binding"/>
    <property type="evidence" value="ECO:0007669"/>
    <property type="project" value="InterPro"/>
</dbReference>
<dbReference type="Gene3D" id="1.10.8.50">
    <property type="match status" value="1"/>
</dbReference>
<evidence type="ECO:0000256" key="9">
    <source>
        <dbReference type="ARBA" id="ARBA00023295"/>
    </source>
</evidence>
<evidence type="ECO:0000256" key="2">
    <source>
        <dbReference type="ARBA" id="ARBA00009409"/>
    </source>
</evidence>
<dbReference type="InterPro" id="IPR012319">
    <property type="entry name" value="FPG_cat"/>
</dbReference>
<organism evidence="11 12">
    <name type="scientific">Filimonas lacunae</name>
    <dbReference type="NCBI Taxonomy" id="477680"/>
    <lineage>
        <taxon>Bacteria</taxon>
        <taxon>Pseudomonadati</taxon>
        <taxon>Bacteroidota</taxon>
        <taxon>Chitinophagia</taxon>
        <taxon>Chitinophagales</taxon>
        <taxon>Chitinophagaceae</taxon>
        <taxon>Filimonas</taxon>
    </lineage>
</organism>
<keyword evidence="11" id="KW-0255">Endonuclease</keyword>
<dbReference type="InterPro" id="IPR035937">
    <property type="entry name" value="FPG_N"/>
</dbReference>
<keyword evidence="4" id="KW-0378">Hydrolase</keyword>
<dbReference type="GO" id="GO:0003906">
    <property type="term" value="F:DNA-(apurinic or apyrimidinic site) endonuclease activity"/>
    <property type="evidence" value="ECO:0007669"/>
    <property type="project" value="InterPro"/>
</dbReference>
<accession>A0A173MP03</accession>
<dbReference type="GO" id="GO:0008534">
    <property type="term" value="F:oxidized purine nucleobase lesion DNA N-glycosylase activity"/>
    <property type="evidence" value="ECO:0007669"/>
    <property type="project" value="UniProtKB-EC"/>
</dbReference>
<keyword evidence="6" id="KW-0234">DNA repair</keyword>
<dbReference type="PANTHER" id="PTHR22993">
    <property type="entry name" value="FORMAMIDOPYRIMIDINE-DNA GLYCOSYLASE"/>
    <property type="match status" value="1"/>
</dbReference>
<evidence type="ECO:0000256" key="7">
    <source>
        <dbReference type="ARBA" id="ARBA00023239"/>
    </source>
</evidence>
<dbReference type="GO" id="GO:0003684">
    <property type="term" value="F:damaged DNA binding"/>
    <property type="evidence" value="ECO:0007669"/>
    <property type="project" value="InterPro"/>
</dbReference>
<dbReference type="SMART" id="SM01232">
    <property type="entry name" value="H2TH"/>
    <property type="match status" value="1"/>
</dbReference>
<feature type="domain" description="Formamidopyrimidine-DNA glycosylase catalytic" evidence="10">
    <location>
        <begin position="2"/>
        <end position="87"/>
    </location>
</feature>
<dbReference type="RefSeq" id="WP_076375579.1">
    <property type="nucleotide sequence ID" value="NZ_AP017422.1"/>
</dbReference>
<sequence>MPEGPSLVISKEALQPFKGKKVIRCTTTANIDAHLFIHKKVVDITTWGKHLLICFPHQTIRIHFLLFGSYLINDTRAITPRLHISFSNGFVNFYTSSIQLIEQPLDDIYDWSADVMNEQWNEKAARKKLREAANREIGDVLLDQQIFAGVGNIIKNEVLFRIRVHPESITGNIPPAKIKALLKEAVTYSFEFLQWKKEDVLKKHWLAHTKKTCPRCHIPFIKKYTGKAKRRSFFCTNCQLLY</sequence>
<evidence type="ECO:0000256" key="3">
    <source>
        <dbReference type="ARBA" id="ARBA00022763"/>
    </source>
</evidence>
<comment type="similarity">
    <text evidence="2">Belongs to the FPG family.</text>
</comment>
<dbReference type="OrthoDB" id="9800855at2"/>
<dbReference type="AlphaFoldDB" id="A0A173MP03"/>
<name>A0A173MP03_9BACT</name>
<keyword evidence="9" id="KW-0326">Glycosidase</keyword>
<evidence type="ECO:0000259" key="10">
    <source>
        <dbReference type="PROSITE" id="PS51068"/>
    </source>
</evidence>
<protein>
    <submittedName>
        <fullName evidence="11">Endonuclease-8</fullName>
    </submittedName>
</protein>
<dbReference type="EMBL" id="FTOR01000001">
    <property type="protein sequence ID" value="SIS68812.1"/>
    <property type="molecule type" value="Genomic_DNA"/>
</dbReference>
<evidence type="ECO:0000256" key="6">
    <source>
        <dbReference type="ARBA" id="ARBA00023204"/>
    </source>
</evidence>
<dbReference type="SMART" id="SM00898">
    <property type="entry name" value="Fapy_DNA_glyco"/>
    <property type="match status" value="1"/>
</dbReference>
<keyword evidence="12" id="KW-1185">Reference proteome</keyword>
<evidence type="ECO:0000256" key="1">
    <source>
        <dbReference type="ARBA" id="ARBA00001668"/>
    </source>
</evidence>
<keyword evidence="8" id="KW-0511">Multifunctional enzyme</keyword>
<comment type="catalytic activity">
    <reaction evidence="1">
        <text>Hydrolysis of DNA containing ring-opened 7-methylguanine residues, releasing 2,6-diamino-4-hydroxy-5-(N-methyl)formamidopyrimidine.</text>
        <dbReference type="EC" id="3.2.2.23"/>
    </reaction>
</comment>
<evidence type="ECO:0000256" key="5">
    <source>
        <dbReference type="ARBA" id="ARBA00023125"/>
    </source>
</evidence>
<dbReference type="InterPro" id="IPR015886">
    <property type="entry name" value="H2TH_FPG"/>
</dbReference>
<dbReference type="STRING" id="477680.SAMN05421788_101640"/>
<dbReference type="InterPro" id="IPR010979">
    <property type="entry name" value="Ribosomal_uS13-like_H2TH"/>
</dbReference>
<evidence type="ECO:0000256" key="4">
    <source>
        <dbReference type="ARBA" id="ARBA00022801"/>
    </source>
</evidence>
<dbReference type="SUPFAM" id="SSF46946">
    <property type="entry name" value="S13-like H2TH domain"/>
    <property type="match status" value="1"/>
</dbReference>
<dbReference type="Pfam" id="PF06831">
    <property type="entry name" value="H2TH"/>
    <property type="match status" value="1"/>
</dbReference>
<dbReference type="PROSITE" id="PS51068">
    <property type="entry name" value="FPG_CAT"/>
    <property type="match status" value="1"/>
</dbReference>
<keyword evidence="3" id="KW-0227">DNA damage</keyword>
<dbReference type="PANTHER" id="PTHR22993:SF9">
    <property type="entry name" value="FORMAMIDOPYRIMIDINE-DNA GLYCOSYLASE"/>
    <property type="match status" value="1"/>
</dbReference>